<dbReference type="AlphaFoldDB" id="A0A8T1PHW2"/>
<reference evidence="1" key="1">
    <citation type="submission" date="2020-12" db="EMBL/GenBank/DDBJ databases">
        <title>WGS assembly of Carya illinoinensis cv. Pawnee.</title>
        <authorList>
            <person name="Platts A."/>
            <person name="Shu S."/>
            <person name="Wright S."/>
            <person name="Barry K."/>
            <person name="Edger P."/>
            <person name="Pires J.C."/>
            <person name="Schmutz J."/>
        </authorList>
    </citation>
    <scope>NUCLEOTIDE SEQUENCE</scope>
    <source>
        <tissue evidence="1">Leaf</tissue>
    </source>
</reference>
<keyword evidence="2" id="KW-1185">Reference proteome</keyword>
<evidence type="ECO:0000313" key="1">
    <source>
        <dbReference type="EMBL" id="KAG6640692.1"/>
    </source>
</evidence>
<evidence type="ECO:0000313" key="2">
    <source>
        <dbReference type="Proteomes" id="UP000811609"/>
    </source>
</evidence>
<comment type="caution">
    <text evidence="1">The sequence shown here is derived from an EMBL/GenBank/DDBJ whole genome shotgun (WGS) entry which is preliminary data.</text>
</comment>
<accession>A0A8T1PHW2</accession>
<gene>
    <name evidence="1" type="ORF">CIPAW_09G021900</name>
</gene>
<sequence>MRALPLPLLVESSNFESPPFGTSHVCTISSEYTRERHRRPVNGYRCNGIPRPRPISFSFHAASFASCAEYIKHTLSLSLSLGRKHGHSRVLLGACLGLQQEICKTV</sequence>
<organism evidence="1 2">
    <name type="scientific">Carya illinoinensis</name>
    <name type="common">Pecan</name>
    <dbReference type="NCBI Taxonomy" id="32201"/>
    <lineage>
        <taxon>Eukaryota</taxon>
        <taxon>Viridiplantae</taxon>
        <taxon>Streptophyta</taxon>
        <taxon>Embryophyta</taxon>
        <taxon>Tracheophyta</taxon>
        <taxon>Spermatophyta</taxon>
        <taxon>Magnoliopsida</taxon>
        <taxon>eudicotyledons</taxon>
        <taxon>Gunneridae</taxon>
        <taxon>Pentapetalae</taxon>
        <taxon>rosids</taxon>
        <taxon>fabids</taxon>
        <taxon>Fagales</taxon>
        <taxon>Juglandaceae</taxon>
        <taxon>Carya</taxon>
    </lineage>
</organism>
<dbReference type="EMBL" id="CM031817">
    <property type="protein sequence ID" value="KAG6640692.1"/>
    <property type="molecule type" value="Genomic_DNA"/>
</dbReference>
<protein>
    <submittedName>
        <fullName evidence="1">Uncharacterized protein</fullName>
    </submittedName>
</protein>
<dbReference type="Proteomes" id="UP000811609">
    <property type="component" value="Chromosome 9"/>
</dbReference>
<name>A0A8T1PHW2_CARIL</name>
<proteinExistence type="predicted"/>